<name>A0A7S7NNS4_PALFE</name>
<reference evidence="14 15" key="1">
    <citation type="submission" date="2020-10" db="EMBL/GenBank/DDBJ databases">
        <title>Complete genome sequence of Paludibaculum fermentans P105T, a facultatively anaerobic acidobacterium capable of dissimilatory Fe(III) reduction.</title>
        <authorList>
            <person name="Dedysh S.N."/>
            <person name="Beletsky A.V."/>
            <person name="Kulichevskaya I.S."/>
            <person name="Mardanov A.V."/>
            <person name="Ravin N.V."/>
        </authorList>
    </citation>
    <scope>NUCLEOTIDE SEQUENCE [LARGE SCALE GENOMIC DNA]</scope>
    <source>
        <strain evidence="14 15">P105</strain>
    </source>
</reference>
<keyword evidence="9" id="KW-0289">Folate biosynthesis</keyword>
<dbReference type="InterPro" id="IPR000550">
    <property type="entry name" value="Hppk"/>
</dbReference>
<feature type="domain" description="7,8-dihydro-6-hydroxymethylpterin-pyrophosphokinase" evidence="13">
    <location>
        <begin position="5"/>
        <end position="131"/>
    </location>
</feature>
<dbReference type="Proteomes" id="UP000593892">
    <property type="component" value="Chromosome"/>
</dbReference>
<evidence type="ECO:0000256" key="10">
    <source>
        <dbReference type="ARBA" id="ARBA00029409"/>
    </source>
</evidence>
<dbReference type="NCBIfam" id="TIGR01498">
    <property type="entry name" value="folK"/>
    <property type="match status" value="1"/>
</dbReference>
<organism evidence="14 15">
    <name type="scientific">Paludibaculum fermentans</name>
    <dbReference type="NCBI Taxonomy" id="1473598"/>
    <lineage>
        <taxon>Bacteria</taxon>
        <taxon>Pseudomonadati</taxon>
        <taxon>Acidobacteriota</taxon>
        <taxon>Terriglobia</taxon>
        <taxon>Bryobacterales</taxon>
        <taxon>Bryobacteraceae</taxon>
        <taxon>Paludibaculum</taxon>
    </lineage>
</organism>
<keyword evidence="6" id="KW-0547">Nucleotide-binding</keyword>
<dbReference type="Gene3D" id="3.30.70.560">
    <property type="entry name" value="7,8-Dihydro-6-hydroxymethylpterin-pyrophosphokinase HPPK"/>
    <property type="match status" value="1"/>
</dbReference>
<proteinExistence type="inferred from homology"/>
<evidence type="ECO:0000256" key="6">
    <source>
        <dbReference type="ARBA" id="ARBA00022741"/>
    </source>
</evidence>
<dbReference type="InterPro" id="IPR035907">
    <property type="entry name" value="Hppk_sf"/>
</dbReference>
<dbReference type="CDD" id="cd00483">
    <property type="entry name" value="HPPK"/>
    <property type="match status" value="1"/>
</dbReference>
<dbReference type="EC" id="2.7.6.3" evidence="3"/>
<dbReference type="GO" id="GO:0046654">
    <property type="term" value="P:tetrahydrofolate biosynthetic process"/>
    <property type="evidence" value="ECO:0007669"/>
    <property type="project" value="UniProtKB-UniPathway"/>
</dbReference>
<evidence type="ECO:0000256" key="8">
    <source>
        <dbReference type="ARBA" id="ARBA00022840"/>
    </source>
</evidence>
<evidence type="ECO:0000256" key="4">
    <source>
        <dbReference type="ARBA" id="ARBA00016218"/>
    </source>
</evidence>
<dbReference type="UniPathway" id="UPA00077">
    <property type="reaction ID" value="UER00155"/>
</dbReference>
<protein>
    <recommendedName>
        <fullName evidence="4">2-amino-4-hydroxy-6-hydroxymethyldihydropteridine pyrophosphokinase</fullName>
        <ecNumber evidence="3">2.7.6.3</ecNumber>
    </recommendedName>
    <alternativeName>
        <fullName evidence="11">6-hydroxymethyl-7,8-dihydropterin pyrophosphokinase</fullName>
    </alternativeName>
    <alternativeName>
        <fullName evidence="12">7,8-dihydro-6-hydroxymethylpterin-pyrophosphokinase</fullName>
    </alternativeName>
</protein>
<evidence type="ECO:0000259" key="13">
    <source>
        <dbReference type="Pfam" id="PF01288"/>
    </source>
</evidence>
<evidence type="ECO:0000256" key="9">
    <source>
        <dbReference type="ARBA" id="ARBA00022909"/>
    </source>
</evidence>
<dbReference type="RefSeq" id="WP_194448173.1">
    <property type="nucleotide sequence ID" value="NZ_CP063849.1"/>
</dbReference>
<keyword evidence="7 14" id="KW-0418">Kinase</keyword>
<comment type="similarity">
    <text evidence="2">Belongs to the HPPK family.</text>
</comment>
<keyword evidence="5 14" id="KW-0808">Transferase</keyword>
<evidence type="ECO:0000256" key="11">
    <source>
        <dbReference type="ARBA" id="ARBA00029766"/>
    </source>
</evidence>
<gene>
    <name evidence="14" type="primary">folK</name>
    <name evidence="14" type="ORF">IRI77_27435</name>
</gene>
<dbReference type="SUPFAM" id="SSF55083">
    <property type="entry name" value="6-hydroxymethyl-7,8-dihydropterin pyrophosphokinase, HPPK"/>
    <property type="match status" value="1"/>
</dbReference>
<comment type="function">
    <text evidence="10">Catalyzes the transfer of pyrophosphate from adenosine triphosphate (ATP) to 6-hydroxymethyl-7,8-dihydropterin, an enzymatic step in folate biosynthesis pathway.</text>
</comment>
<dbReference type="GO" id="GO:0005524">
    <property type="term" value="F:ATP binding"/>
    <property type="evidence" value="ECO:0007669"/>
    <property type="project" value="UniProtKB-KW"/>
</dbReference>
<dbReference type="GO" id="GO:0016301">
    <property type="term" value="F:kinase activity"/>
    <property type="evidence" value="ECO:0007669"/>
    <property type="project" value="UniProtKB-KW"/>
</dbReference>
<dbReference type="GO" id="GO:0003848">
    <property type="term" value="F:2-amino-4-hydroxy-6-hydroxymethyldihydropteridine diphosphokinase activity"/>
    <property type="evidence" value="ECO:0007669"/>
    <property type="project" value="UniProtKB-EC"/>
</dbReference>
<evidence type="ECO:0000256" key="5">
    <source>
        <dbReference type="ARBA" id="ARBA00022679"/>
    </source>
</evidence>
<evidence type="ECO:0000256" key="3">
    <source>
        <dbReference type="ARBA" id="ARBA00013253"/>
    </source>
</evidence>
<evidence type="ECO:0000256" key="7">
    <source>
        <dbReference type="ARBA" id="ARBA00022777"/>
    </source>
</evidence>
<dbReference type="PANTHER" id="PTHR43071:SF1">
    <property type="entry name" value="2-AMINO-4-HYDROXY-6-HYDROXYMETHYLDIHYDROPTERIDINE PYROPHOSPHOKINASE"/>
    <property type="match status" value="1"/>
</dbReference>
<dbReference type="EMBL" id="CP063849">
    <property type="protein sequence ID" value="QOY86504.1"/>
    <property type="molecule type" value="Genomic_DNA"/>
</dbReference>
<evidence type="ECO:0000313" key="15">
    <source>
        <dbReference type="Proteomes" id="UP000593892"/>
    </source>
</evidence>
<dbReference type="KEGG" id="pfer:IRI77_27435"/>
<dbReference type="AlphaFoldDB" id="A0A7S7NNS4"/>
<evidence type="ECO:0000256" key="2">
    <source>
        <dbReference type="ARBA" id="ARBA00005810"/>
    </source>
</evidence>
<evidence type="ECO:0000313" key="14">
    <source>
        <dbReference type="EMBL" id="QOY86504.1"/>
    </source>
</evidence>
<keyword evidence="15" id="KW-1185">Reference proteome</keyword>
<dbReference type="Pfam" id="PF01288">
    <property type="entry name" value="HPPK"/>
    <property type="match status" value="1"/>
</dbReference>
<evidence type="ECO:0000256" key="1">
    <source>
        <dbReference type="ARBA" id="ARBA00005051"/>
    </source>
</evidence>
<keyword evidence="8" id="KW-0067">ATP-binding</keyword>
<evidence type="ECO:0000256" key="12">
    <source>
        <dbReference type="ARBA" id="ARBA00033413"/>
    </source>
</evidence>
<dbReference type="PANTHER" id="PTHR43071">
    <property type="entry name" value="2-AMINO-4-HYDROXY-6-HYDROXYMETHYLDIHYDROPTERIDINE PYROPHOSPHOKINASE"/>
    <property type="match status" value="1"/>
</dbReference>
<comment type="pathway">
    <text evidence="1">Cofactor biosynthesis; tetrahydrofolate biosynthesis; 2-amino-4-hydroxy-6-hydroxymethyl-7,8-dihydropteridine diphosphate from 7,8-dihydroneopterin triphosphate: step 4/4.</text>
</comment>
<dbReference type="GO" id="GO:0046656">
    <property type="term" value="P:folic acid biosynthetic process"/>
    <property type="evidence" value="ECO:0007669"/>
    <property type="project" value="UniProtKB-KW"/>
</dbReference>
<accession>A0A7S7NNS4</accession>
<sequence length="154" mass="17132">MADVYLGLGSNIGDKAANLQAALARLAEFCAVLAVSSFHETDPVGYLDQDRFLNAAAHVSTHLEPAVFLTRLLETELSLGRVRTLVNGPRIIDLDILLWDRQVIDLPGLSVPHPRMHERLFVLDPLVELAPEAIHPRLGRTVRQLRETLLSRMV</sequence>